<keyword evidence="4" id="KW-1185">Reference proteome</keyword>
<gene>
    <name evidence="2" type="ORF">ZHAS_00002436</name>
</gene>
<evidence type="ECO:0000256" key="1">
    <source>
        <dbReference type="SAM" id="MobiDB-lite"/>
    </source>
</evidence>
<dbReference type="Proteomes" id="UP000030765">
    <property type="component" value="Unassembled WGS sequence"/>
</dbReference>
<dbReference type="EMBL" id="ATLV01010623">
    <property type="status" value="NOT_ANNOTATED_CDS"/>
    <property type="molecule type" value="Genomic_DNA"/>
</dbReference>
<evidence type="ECO:0000313" key="3">
    <source>
        <dbReference type="EnsemblMetazoa" id="ASIC002436-PA"/>
    </source>
</evidence>
<dbReference type="EMBL" id="KE524589">
    <property type="protein sequence ID" value="KFB35576.1"/>
    <property type="molecule type" value="Genomic_DNA"/>
</dbReference>
<dbReference type="EnsemblMetazoa" id="ASIC002436-RA">
    <property type="protein sequence ID" value="ASIC002436-PA"/>
    <property type="gene ID" value="ASIC002436"/>
</dbReference>
<evidence type="ECO:0000313" key="2">
    <source>
        <dbReference type="EMBL" id="KFB35576.1"/>
    </source>
</evidence>
<reference evidence="3" key="2">
    <citation type="submission" date="2020-05" db="UniProtKB">
        <authorList>
            <consortium name="EnsemblMetazoa"/>
        </authorList>
    </citation>
    <scope>IDENTIFICATION</scope>
</reference>
<dbReference type="AlphaFoldDB" id="A0A084VC82"/>
<protein>
    <submittedName>
        <fullName evidence="2 3">Uncharacterized protein</fullName>
    </submittedName>
</protein>
<proteinExistence type="predicted"/>
<name>A0A084VC82_ANOSI</name>
<sequence length="76" mass="8318">MDRSGGLNGKDILGTESSDAAAMRSGGSGTERQRGYRSLFSHACLRTVRYYVDFQTPTVQTRQTKTNRFAVPSVAT</sequence>
<organism evidence="2">
    <name type="scientific">Anopheles sinensis</name>
    <name type="common">Mosquito</name>
    <dbReference type="NCBI Taxonomy" id="74873"/>
    <lineage>
        <taxon>Eukaryota</taxon>
        <taxon>Metazoa</taxon>
        <taxon>Ecdysozoa</taxon>
        <taxon>Arthropoda</taxon>
        <taxon>Hexapoda</taxon>
        <taxon>Insecta</taxon>
        <taxon>Pterygota</taxon>
        <taxon>Neoptera</taxon>
        <taxon>Endopterygota</taxon>
        <taxon>Diptera</taxon>
        <taxon>Nematocera</taxon>
        <taxon>Culicoidea</taxon>
        <taxon>Culicidae</taxon>
        <taxon>Anophelinae</taxon>
        <taxon>Anopheles</taxon>
    </lineage>
</organism>
<reference evidence="2 4" key="1">
    <citation type="journal article" date="2014" name="BMC Genomics">
        <title>Genome sequence of Anopheles sinensis provides insight into genetics basis of mosquito competence for malaria parasites.</title>
        <authorList>
            <person name="Zhou D."/>
            <person name="Zhang D."/>
            <person name="Ding G."/>
            <person name="Shi L."/>
            <person name="Hou Q."/>
            <person name="Ye Y."/>
            <person name="Xu Y."/>
            <person name="Zhou H."/>
            <person name="Xiong C."/>
            <person name="Li S."/>
            <person name="Yu J."/>
            <person name="Hong S."/>
            <person name="Yu X."/>
            <person name="Zou P."/>
            <person name="Chen C."/>
            <person name="Chang X."/>
            <person name="Wang W."/>
            <person name="Lv Y."/>
            <person name="Sun Y."/>
            <person name="Ma L."/>
            <person name="Shen B."/>
            <person name="Zhu C."/>
        </authorList>
    </citation>
    <scope>NUCLEOTIDE SEQUENCE [LARGE SCALE GENOMIC DNA]</scope>
</reference>
<dbReference type="VEuPathDB" id="VectorBase:ASIC002436"/>
<accession>A0A084VC82</accession>
<feature type="region of interest" description="Disordered" evidence="1">
    <location>
        <begin position="1"/>
        <end position="34"/>
    </location>
</feature>
<evidence type="ECO:0000313" key="4">
    <source>
        <dbReference type="Proteomes" id="UP000030765"/>
    </source>
</evidence>